<reference evidence="1" key="1">
    <citation type="submission" date="2022-07" db="EMBL/GenBank/DDBJ databases">
        <title>Genome Sequence of Physisporinus lineatus.</title>
        <authorList>
            <person name="Buettner E."/>
        </authorList>
    </citation>
    <scope>NUCLEOTIDE SEQUENCE</scope>
    <source>
        <strain evidence="1">VT162</strain>
    </source>
</reference>
<comment type="caution">
    <text evidence="1">The sequence shown here is derived from an EMBL/GenBank/DDBJ whole genome shotgun (WGS) entry which is preliminary data.</text>
</comment>
<evidence type="ECO:0000313" key="2">
    <source>
        <dbReference type="Proteomes" id="UP001212997"/>
    </source>
</evidence>
<protein>
    <submittedName>
        <fullName evidence="1">Uncharacterized protein</fullName>
    </submittedName>
</protein>
<evidence type="ECO:0000313" key="1">
    <source>
        <dbReference type="EMBL" id="KAJ3477081.1"/>
    </source>
</evidence>
<keyword evidence="2" id="KW-1185">Reference proteome</keyword>
<sequence>MSERAIANELKVKLLAAVEGRNKHAQEYKSYTESLSEETVGKWTKMAEDWKADHENVNPYEMSSVVKGICSDLSDQTLKKGATPLLQQFKSRKGRHYLIQGVTSHQGKV</sequence>
<accession>A0AAD5UVH7</accession>
<name>A0AAD5UVH7_9APHY</name>
<dbReference type="Proteomes" id="UP001212997">
    <property type="component" value="Unassembled WGS sequence"/>
</dbReference>
<dbReference type="EMBL" id="JANAWD010000633">
    <property type="protein sequence ID" value="KAJ3477081.1"/>
    <property type="molecule type" value="Genomic_DNA"/>
</dbReference>
<gene>
    <name evidence="1" type="ORF">NLI96_g10712</name>
</gene>
<proteinExistence type="predicted"/>
<organism evidence="1 2">
    <name type="scientific">Meripilus lineatus</name>
    <dbReference type="NCBI Taxonomy" id="2056292"/>
    <lineage>
        <taxon>Eukaryota</taxon>
        <taxon>Fungi</taxon>
        <taxon>Dikarya</taxon>
        <taxon>Basidiomycota</taxon>
        <taxon>Agaricomycotina</taxon>
        <taxon>Agaricomycetes</taxon>
        <taxon>Polyporales</taxon>
        <taxon>Meripilaceae</taxon>
        <taxon>Meripilus</taxon>
    </lineage>
</organism>
<dbReference type="AlphaFoldDB" id="A0AAD5UVH7"/>